<evidence type="ECO:0000313" key="2">
    <source>
        <dbReference type="EMBL" id="CAA9559840.1"/>
    </source>
</evidence>
<dbReference type="InterPro" id="IPR008538">
    <property type="entry name" value="Uma2"/>
</dbReference>
<dbReference type="InterPro" id="IPR011335">
    <property type="entry name" value="Restrct_endonuc-II-like"/>
</dbReference>
<dbReference type="CDD" id="cd06260">
    <property type="entry name" value="DUF820-like"/>
    <property type="match status" value="1"/>
</dbReference>
<dbReference type="SUPFAM" id="SSF52980">
    <property type="entry name" value="Restriction endonuclease-like"/>
    <property type="match status" value="1"/>
</dbReference>
<dbReference type="InterPro" id="IPR012296">
    <property type="entry name" value="Nuclease_put_TT1808"/>
</dbReference>
<accession>A0A6J4UTA2</accession>
<gene>
    <name evidence="2" type="ORF">AVDCRST_MAG18-986</name>
</gene>
<name>A0A6J4UTA2_9BACT</name>
<protein>
    <recommendedName>
        <fullName evidence="1">Putative restriction endonuclease domain-containing protein</fullName>
    </recommendedName>
</protein>
<dbReference type="PANTHER" id="PTHR34107:SF7">
    <property type="entry name" value="SLR2092 PROTEIN"/>
    <property type="match status" value="1"/>
</dbReference>
<organism evidence="2">
    <name type="scientific">uncultured Thermomicrobiales bacterium</name>
    <dbReference type="NCBI Taxonomy" id="1645740"/>
    <lineage>
        <taxon>Bacteria</taxon>
        <taxon>Pseudomonadati</taxon>
        <taxon>Thermomicrobiota</taxon>
        <taxon>Thermomicrobia</taxon>
        <taxon>Thermomicrobiales</taxon>
        <taxon>environmental samples</taxon>
    </lineage>
</organism>
<feature type="domain" description="Putative restriction endonuclease" evidence="1">
    <location>
        <begin position="25"/>
        <end position="195"/>
    </location>
</feature>
<sequence length="203" mass="22694">MTISTRIDNPPLVLHLRPAITLSDEEFFAFCRQNPELRIERSAEGEVEIMAPAGGGSSRRNMTVSRRLDEWSLRDGTDVVFDSSGGFILPNGAIRSPDAAWVRRSRLTVLTAEQKERFLPFCPDFVIEVRSPSDSLALTQEKMHEYIGNGATLGWLLDMPAKRAYLYRPDNPVAQLDAPLSLSGEPELPGFTLDLTGIWELDF</sequence>
<reference evidence="2" key="1">
    <citation type="submission" date="2020-02" db="EMBL/GenBank/DDBJ databases">
        <authorList>
            <person name="Meier V. D."/>
        </authorList>
    </citation>
    <scope>NUCLEOTIDE SEQUENCE</scope>
    <source>
        <strain evidence="2">AVDCRST_MAG18</strain>
    </source>
</reference>
<evidence type="ECO:0000259" key="1">
    <source>
        <dbReference type="Pfam" id="PF05685"/>
    </source>
</evidence>
<dbReference type="Gene3D" id="3.90.1570.10">
    <property type="entry name" value="tt1808, chain A"/>
    <property type="match status" value="1"/>
</dbReference>
<dbReference type="Pfam" id="PF05685">
    <property type="entry name" value="Uma2"/>
    <property type="match status" value="1"/>
</dbReference>
<dbReference type="PANTHER" id="PTHR34107">
    <property type="entry name" value="SLL0198 PROTEIN-RELATED"/>
    <property type="match status" value="1"/>
</dbReference>
<proteinExistence type="predicted"/>
<dbReference type="AlphaFoldDB" id="A0A6J4UTA2"/>
<dbReference type="EMBL" id="CADCWN010000068">
    <property type="protein sequence ID" value="CAA9559840.1"/>
    <property type="molecule type" value="Genomic_DNA"/>
</dbReference>